<dbReference type="AlphaFoldDB" id="A0A6A5Y3C8"/>
<evidence type="ECO:0000256" key="9">
    <source>
        <dbReference type="ARBA" id="ARBA00023242"/>
    </source>
</evidence>
<evidence type="ECO:0000256" key="5">
    <source>
        <dbReference type="ARBA" id="ARBA00022801"/>
    </source>
</evidence>
<dbReference type="InterPro" id="IPR014001">
    <property type="entry name" value="Helicase_ATP-bd"/>
</dbReference>
<comment type="catalytic activity">
    <reaction evidence="10">
        <text>ATP + H2O = ADP + phosphate + H(+)</text>
        <dbReference type="Rhea" id="RHEA:13065"/>
        <dbReference type="ChEBI" id="CHEBI:15377"/>
        <dbReference type="ChEBI" id="CHEBI:15378"/>
        <dbReference type="ChEBI" id="CHEBI:30616"/>
        <dbReference type="ChEBI" id="CHEBI:43474"/>
        <dbReference type="ChEBI" id="CHEBI:456216"/>
        <dbReference type="EC" id="3.6.4.13"/>
    </reaction>
</comment>
<feature type="compositionally biased region" description="Basic and acidic residues" evidence="11">
    <location>
        <begin position="40"/>
        <end position="55"/>
    </location>
</feature>
<evidence type="ECO:0000256" key="1">
    <source>
        <dbReference type="ARBA" id="ARBA00004604"/>
    </source>
</evidence>
<comment type="subcellular location">
    <subcellularLocation>
        <location evidence="1">Nucleus</location>
        <location evidence="1">Nucleolus</location>
    </subcellularLocation>
</comment>
<evidence type="ECO:0000256" key="8">
    <source>
        <dbReference type="ARBA" id="ARBA00022884"/>
    </source>
</evidence>
<keyword evidence="4 10" id="KW-0547">Nucleotide-binding</keyword>
<dbReference type="EMBL" id="ML978067">
    <property type="protein sequence ID" value="KAF2020042.1"/>
    <property type="molecule type" value="Genomic_DNA"/>
</dbReference>
<evidence type="ECO:0000256" key="11">
    <source>
        <dbReference type="SAM" id="MobiDB-lite"/>
    </source>
</evidence>
<evidence type="ECO:0000259" key="13">
    <source>
        <dbReference type="PROSITE" id="PS51194"/>
    </source>
</evidence>
<dbReference type="GO" id="GO:0016787">
    <property type="term" value="F:hydrolase activity"/>
    <property type="evidence" value="ECO:0007669"/>
    <property type="project" value="UniProtKB-KW"/>
</dbReference>
<dbReference type="Pfam" id="PF13959">
    <property type="entry name" value="CTE_SPB4"/>
    <property type="match status" value="1"/>
</dbReference>
<evidence type="ECO:0000256" key="3">
    <source>
        <dbReference type="ARBA" id="ARBA00022552"/>
    </source>
</evidence>
<evidence type="ECO:0000256" key="10">
    <source>
        <dbReference type="RuleBase" id="RU365068"/>
    </source>
</evidence>
<evidence type="ECO:0000256" key="6">
    <source>
        <dbReference type="ARBA" id="ARBA00022806"/>
    </source>
</evidence>
<dbReference type="GO" id="GO:0006364">
    <property type="term" value="P:rRNA processing"/>
    <property type="evidence" value="ECO:0007669"/>
    <property type="project" value="UniProtKB-KW"/>
</dbReference>
<evidence type="ECO:0000256" key="7">
    <source>
        <dbReference type="ARBA" id="ARBA00022840"/>
    </source>
</evidence>
<dbReference type="SMART" id="SM00487">
    <property type="entry name" value="DEXDc"/>
    <property type="match status" value="1"/>
</dbReference>
<comment type="function">
    <text evidence="10">RNA helicase.</text>
</comment>
<keyword evidence="5 10" id="KW-0378">Hydrolase</keyword>
<feature type="compositionally biased region" description="Polar residues" evidence="11">
    <location>
        <begin position="136"/>
        <end position="156"/>
    </location>
</feature>
<feature type="compositionally biased region" description="Basic and acidic residues" evidence="11">
    <location>
        <begin position="79"/>
        <end position="88"/>
    </location>
</feature>
<dbReference type="CDD" id="cd18787">
    <property type="entry name" value="SF2_C_DEAD"/>
    <property type="match status" value="1"/>
</dbReference>
<feature type="compositionally biased region" description="Basic and acidic residues" evidence="11">
    <location>
        <begin position="773"/>
        <end position="787"/>
    </location>
</feature>
<name>A0A6A5Y3C8_9PLEO</name>
<dbReference type="GO" id="GO:0005524">
    <property type="term" value="F:ATP binding"/>
    <property type="evidence" value="ECO:0007669"/>
    <property type="project" value="UniProtKB-UniRule"/>
</dbReference>
<dbReference type="InterPro" id="IPR011545">
    <property type="entry name" value="DEAD/DEAH_box_helicase_dom"/>
</dbReference>
<dbReference type="SMART" id="SM00490">
    <property type="entry name" value="HELICc"/>
    <property type="match status" value="1"/>
</dbReference>
<evidence type="ECO:0000259" key="12">
    <source>
        <dbReference type="PROSITE" id="PS51192"/>
    </source>
</evidence>
<dbReference type="OrthoDB" id="422663at2759"/>
<feature type="compositionally biased region" description="Basic and acidic residues" evidence="11">
    <location>
        <begin position="498"/>
        <end position="515"/>
    </location>
</feature>
<protein>
    <recommendedName>
        <fullName evidence="10">ATP-dependent RNA helicase</fullName>
        <ecNumber evidence="10">3.6.4.13</ecNumber>
    </recommendedName>
</protein>
<dbReference type="SMART" id="SM01178">
    <property type="entry name" value="DUF4217"/>
    <property type="match status" value="1"/>
</dbReference>
<feature type="region of interest" description="Disordered" evidence="11">
    <location>
        <begin position="1"/>
        <end position="169"/>
    </location>
</feature>
<dbReference type="PROSITE" id="PS51194">
    <property type="entry name" value="HELICASE_CTER"/>
    <property type="match status" value="1"/>
</dbReference>
<dbReference type="Pfam" id="PF00270">
    <property type="entry name" value="DEAD"/>
    <property type="match status" value="1"/>
</dbReference>
<evidence type="ECO:0000313" key="14">
    <source>
        <dbReference type="EMBL" id="KAF2020042.1"/>
    </source>
</evidence>
<dbReference type="PROSITE" id="PS51192">
    <property type="entry name" value="HELICASE_ATP_BIND_1"/>
    <property type="match status" value="1"/>
</dbReference>
<comment type="similarity">
    <text evidence="10">Belongs to the DEAD box helicase family.</text>
</comment>
<organism evidence="14 15">
    <name type="scientific">Aaosphaeria arxii CBS 175.79</name>
    <dbReference type="NCBI Taxonomy" id="1450172"/>
    <lineage>
        <taxon>Eukaryota</taxon>
        <taxon>Fungi</taxon>
        <taxon>Dikarya</taxon>
        <taxon>Ascomycota</taxon>
        <taxon>Pezizomycotina</taxon>
        <taxon>Dothideomycetes</taxon>
        <taxon>Pleosporomycetidae</taxon>
        <taxon>Pleosporales</taxon>
        <taxon>Pleosporales incertae sedis</taxon>
        <taxon>Aaosphaeria</taxon>
    </lineage>
</organism>
<evidence type="ECO:0000256" key="2">
    <source>
        <dbReference type="ARBA" id="ARBA00022517"/>
    </source>
</evidence>
<feature type="domain" description="Helicase C-terminal" evidence="13">
    <location>
        <begin position="489"/>
        <end position="667"/>
    </location>
</feature>
<keyword evidence="7 10" id="KW-0067">ATP-binding</keyword>
<dbReference type="GO" id="GO:0003724">
    <property type="term" value="F:RNA helicase activity"/>
    <property type="evidence" value="ECO:0007669"/>
    <property type="project" value="UniProtKB-EC"/>
</dbReference>
<dbReference type="RefSeq" id="XP_033388381.1">
    <property type="nucleotide sequence ID" value="XM_033527265.1"/>
</dbReference>
<proteinExistence type="inferred from homology"/>
<feature type="compositionally biased region" description="Polar residues" evidence="11">
    <location>
        <begin position="113"/>
        <end position="126"/>
    </location>
</feature>
<dbReference type="SUPFAM" id="SSF52540">
    <property type="entry name" value="P-loop containing nucleoside triphosphate hydrolases"/>
    <property type="match status" value="2"/>
</dbReference>
<gene>
    <name evidence="14" type="ORF">BU24DRAFT_419631</name>
</gene>
<keyword evidence="3" id="KW-0698">rRNA processing</keyword>
<sequence>MADDGMLLNFSIPETGFLNKPKFKGGSWKDRQSAKRAAGHWHDRATGRLNGEKPTNKTTSNPNRTKLGERPKQKSNSPEPERPTERLPKRPRVSGEFKPAAARDNTEQEEFRPQSNPNVTKSTGEKSSGPKGGKQIISSLFSFNPTSTTESLPKDQSANDEHVEPSNAPLSSELETFTSLGISPSLATHLLNKMEMKAPTAIQKAAIAQLVKDDSDAFIQAETGSGKTLAYLLPIVQRLIEISANMKKRKVDEAVQRNSGLFAIILAPTRELSKQIATVLEKVLGCAHWLVAGTVIGGEKKKSEKARLRKGINILVATPGRLADHLEHTEALDVSNVRWLVLDEGDRLMELGFEEEIQKIIGNLNLRLRAKKEGDAAIPGLPNKRTTILCSATMKMDVERLGQISLKDAVHIRADPKDLDGTEVAREEGFFAPAQLKQSYAVVAPKLRLVSLISFLKRAFARKGSIMKAIVFFSCADSVDFHFSILTSELEKFFEGADAQKPEATDEKASDEASQKKAKNGKAVIESDPTKLDVTHTESSLLSPKTHSVSAYRLHGSLQQSLRTSTLQHFTKNKEPALLLATDVASRGLDLPNVDLVIEFDPAFAREDHLHRIGRTARAGRDGRATIFLMPGCEEGYVDILKSDRKDGEAGIHIGRQDANEILKKGLITSGVTKDKNAFMDKATDLQLAVERWALASPARMESARRAYQSHVRAYATHVAAERGYFDIKQLHLGHLAKAFALRERPSGMKVPGLRTGAGRDSAKGATPRMRGATKDGNDKSGGKAEIEQVDPSEDAAKMRKAVRAREKFMRHAGQADEFNLG</sequence>
<dbReference type="Proteomes" id="UP000799778">
    <property type="component" value="Unassembled WGS sequence"/>
</dbReference>
<dbReference type="GO" id="GO:0003723">
    <property type="term" value="F:RNA binding"/>
    <property type="evidence" value="ECO:0007669"/>
    <property type="project" value="UniProtKB-UniRule"/>
</dbReference>
<dbReference type="InterPro" id="IPR027417">
    <property type="entry name" value="P-loop_NTPase"/>
</dbReference>
<dbReference type="InterPro" id="IPR025313">
    <property type="entry name" value="SPB4-like_CTE"/>
</dbReference>
<dbReference type="CDD" id="cd17949">
    <property type="entry name" value="DEADc_DDX31"/>
    <property type="match status" value="1"/>
</dbReference>
<keyword evidence="8 10" id="KW-0694">RNA-binding</keyword>
<dbReference type="GeneID" id="54284662"/>
<feature type="region of interest" description="Disordered" evidence="11">
    <location>
        <begin position="750"/>
        <end position="822"/>
    </location>
</feature>
<keyword evidence="9" id="KW-0539">Nucleus</keyword>
<evidence type="ECO:0000313" key="15">
    <source>
        <dbReference type="Proteomes" id="UP000799778"/>
    </source>
</evidence>
<keyword evidence="6 10" id="KW-0347">Helicase</keyword>
<dbReference type="Gene3D" id="3.40.50.300">
    <property type="entry name" value="P-loop containing nucleotide triphosphate hydrolases"/>
    <property type="match status" value="2"/>
</dbReference>
<feature type="region of interest" description="Disordered" evidence="11">
    <location>
        <begin position="498"/>
        <end position="528"/>
    </location>
</feature>
<dbReference type="InterPro" id="IPR001650">
    <property type="entry name" value="Helicase_C-like"/>
</dbReference>
<evidence type="ECO:0000256" key="4">
    <source>
        <dbReference type="ARBA" id="ARBA00022741"/>
    </source>
</evidence>
<reference evidence="14" key="1">
    <citation type="journal article" date="2020" name="Stud. Mycol.">
        <title>101 Dothideomycetes genomes: a test case for predicting lifestyles and emergence of pathogens.</title>
        <authorList>
            <person name="Haridas S."/>
            <person name="Albert R."/>
            <person name="Binder M."/>
            <person name="Bloem J."/>
            <person name="Labutti K."/>
            <person name="Salamov A."/>
            <person name="Andreopoulos B."/>
            <person name="Baker S."/>
            <person name="Barry K."/>
            <person name="Bills G."/>
            <person name="Bluhm B."/>
            <person name="Cannon C."/>
            <person name="Castanera R."/>
            <person name="Culley D."/>
            <person name="Daum C."/>
            <person name="Ezra D."/>
            <person name="Gonzalez J."/>
            <person name="Henrissat B."/>
            <person name="Kuo A."/>
            <person name="Liang C."/>
            <person name="Lipzen A."/>
            <person name="Lutzoni F."/>
            <person name="Magnuson J."/>
            <person name="Mondo S."/>
            <person name="Nolan M."/>
            <person name="Ohm R."/>
            <person name="Pangilinan J."/>
            <person name="Park H.-J."/>
            <person name="Ramirez L."/>
            <person name="Alfaro M."/>
            <person name="Sun H."/>
            <person name="Tritt A."/>
            <person name="Yoshinaga Y."/>
            <person name="Zwiers L.-H."/>
            <person name="Turgeon B."/>
            <person name="Goodwin S."/>
            <person name="Spatafora J."/>
            <person name="Crous P."/>
            <person name="Grigoriev I."/>
        </authorList>
    </citation>
    <scope>NUCLEOTIDE SEQUENCE</scope>
    <source>
        <strain evidence="14">CBS 175.79</strain>
    </source>
</reference>
<feature type="domain" description="Helicase ATP-binding" evidence="12">
    <location>
        <begin position="208"/>
        <end position="412"/>
    </location>
</feature>
<keyword evidence="2" id="KW-0690">Ribosome biogenesis</keyword>
<keyword evidence="15" id="KW-1185">Reference proteome</keyword>
<comment type="domain">
    <text evidence="10">The Q motif is unique to and characteristic of the DEAD box family of RNA helicases and controls ATP binding and hydrolysis.</text>
</comment>
<accession>A0A6A5Y3C8</accession>
<dbReference type="EC" id="3.6.4.13" evidence="10"/>
<dbReference type="GO" id="GO:0005730">
    <property type="term" value="C:nucleolus"/>
    <property type="evidence" value="ECO:0007669"/>
    <property type="project" value="UniProtKB-SubCell"/>
</dbReference>
<dbReference type="PANTHER" id="PTHR24031">
    <property type="entry name" value="RNA HELICASE"/>
    <property type="match status" value="1"/>
</dbReference>
<dbReference type="Pfam" id="PF00271">
    <property type="entry name" value="Helicase_C"/>
    <property type="match status" value="1"/>
</dbReference>